<proteinExistence type="predicted"/>
<accession>A0A6J7GGW2</accession>
<dbReference type="SUPFAM" id="SSF53955">
    <property type="entry name" value="Lysozyme-like"/>
    <property type="match status" value="1"/>
</dbReference>
<dbReference type="EMBL" id="CAFBMJ010000074">
    <property type="protein sequence ID" value="CAB4906254.1"/>
    <property type="molecule type" value="Genomic_DNA"/>
</dbReference>
<dbReference type="Gene3D" id="1.10.530.10">
    <property type="match status" value="1"/>
</dbReference>
<gene>
    <name evidence="1" type="ORF">UFOPK3573_00936</name>
    <name evidence="2" type="ORF">UFOPK3879_01126</name>
</gene>
<evidence type="ECO:0000313" key="2">
    <source>
        <dbReference type="EMBL" id="CAB4965845.1"/>
    </source>
</evidence>
<dbReference type="EMBL" id="CAFBNR010000058">
    <property type="protein sequence ID" value="CAB4965845.1"/>
    <property type="molecule type" value="Genomic_DNA"/>
</dbReference>
<reference evidence="1" key="1">
    <citation type="submission" date="2020-05" db="EMBL/GenBank/DDBJ databases">
        <authorList>
            <person name="Chiriac C."/>
            <person name="Salcher M."/>
            <person name="Ghai R."/>
            <person name="Kavagutti S V."/>
        </authorList>
    </citation>
    <scope>NUCLEOTIDE SEQUENCE</scope>
</reference>
<sequence>MAVVVFGFMSGTLAMAESIDAAAGSPKNQVIVQSMPAELASSVLSDGLDYVPAMPYGSLCPQWYDLAMQYFPPSEWDTIDFLLDRESRCDLMAFNPKDTNGKPSYSLFQINAFWCTPSKHYEQGFLQQHGVLTTCEELFDAPTQFKAARAIYVEGLVRHGMGWRSWGSYPETR</sequence>
<evidence type="ECO:0000313" key="1">
    <source>
        <dbReference type="EMBL" id="CAB4906254.1"/>
    </source>
</evidence>
<dbReference type="AlphaFoldDB" id="A0A6J7GGW2"/>
<name>A0A6J7GGW2_9ZZZZ</name>
<dbReference type="InterPro" id="IPR023346">
    <property type="entry name" value="Lysozyme-like_dom_sf"/>
</dbReference>
<organism evidence="1">
    <name type="scientific">freshwater metagenome</name>
    <dbReference type="NCBI Taxonomy" id="449393"/>
    <lineage>
        <taxon>unclassified sequences</taxon>
        <taxon>metagenomes</taxon>
        <taxon>ecological metagenomes</taxon>
    </lineage>
</organism>
<protein>
    <submittedName>
        <fullName evidence="1">Unannotated protein</fullName>
    </submittedName>
</protein>